<evidence type="ECO:0000313" key="2">
    <source>
        <dbReference type="Proteomes" id="UP001465976"/>
    </source>
</evidence>
<proteinExistence type="predicted"/>
<evidence type="ECO:0000313" key="1">
    <source>
        <dbReference type="EMBL" id="KAL0565278.1"/>
    </source>
</evidence>
<organism evidence="1 2">
    <name type="scientific">Marasmius crinis-equi</name>
    <dbReference type="NCBI Taxonomy" id="585013"/>
    <lineage>
        <taxon>Eukaryota</taxon>
        <taxon>Fungi</taxon>
        <taxon>Dikarya</taxon>
        <taxon>Basidiomycota</taxon>
        <taxon>Agaricomycotina</taxon>
        <taxon>Agaricomycetes</taxon>
        <taxon>Agaricomycetidae</taxon>
        <taxon>Agaricales</taxon>
        <taxon>Marasmiineae</taxon>
        <taxon>Marasmiaceae</taxon>
        <taxon>Marasmius</taxon>
    </lineage>
</organism>
<protein>
    <submittedName>
        <fullName evidence="1">Uncharacterized protein</fullName>
    </submittedName>
</protein>
<comment type="caution">
    <text evidence="1">The sequence shown here is derived from an EMBL/GenBank/DDBJ whole genome shotgun (WGS) entry which is preliminary data.</text>
</comment>
<dbReference type="EMBL" id="JBAHYK010002340">
    <property type="protein sequence ID" value="KAL0565278.1"/>
    <property type="molecule type" value="Genomic_DNA"/>
</dbReference>
<gene>
    <name evidence="1" type="ORF">V5O48_016746</name>
</gene>
<keyword evidence="2" id="KW-1185">Reference proteome</keyword>
<name>A0ABR3ER14_9AGAR</name>
<dbReference type="Proteomes" id="UP001465976">
    <property type="component" value="Unassembled WGS sequence"/>
</dbReference>
<sequence length="118" mass="13452">MDAIVKMVESRHRSQSPLCDFSFLYCAPKSEAGLHDRVKGGWCLAIPRRPWESPEPAHYRLQCEDVANSTSEPGTVAGIERLKSLERNSGIRSMIAHATDENLMWATPPLHRQFQYVW</sequence>
<reference evidence="1 2" key="1">
    <citation type="submission" date="2024-02" db="EMBL/GenBank/DDBJ databases">
        <title>A draft genome for the cacao thread blight pathogen Marasmius crinis-equi.</title>
        <authorList>
            <person name="Cohen S.P."/>
            <person name="Baruah I.K."/>
            <person name="Amoako-Attah I."/>
            <person name="Bukari Y."/>
            <person name="Meinhardt L.W."/>
            <person name="Bailey B.A."/>
        </authorList>
    </citation>
    <scope>NUCLEOTIDE SEQUENCE [LARGE SCALE GENOMIC DNA]</scope>
    <source>
        <strain evidence="1 2">GH-76</strain>
    </source>
</reference>
<accession>A0ABR3ER14</accession>